<feature type="region of interest" description="Disordered" evidence="6">
    <location>
        <begin position="196"/>
        <end position="439"/>
    </location>
</feature>
<name>A0A223EEG0_9BACI</name>
<evidence type="ECO:0000256" key="1">
    <source>
        <dbReference type="ARBA" id="ARBA00004162"/>
    </source>
</evidence>
<dbReference type="EMBL" id="CP017704">
    <property type="protein sequence ID" value="ASS93445.1"/>
    <property type="molecule type" value="Genomic_DNA"/>
</dbReference>
<feature type="compositionally biased region" description="Gly residues" evidence="6">
    <location>
        <begin position="428"/>
        <end position="439"/>
    </location>
</feature>
<feature type="compositionally biased region" description="Basic and acidic residues" evidence="6">
    <location>
        <begin position="360"/>
        <end position="383"/>
    </location>
</feature>
<proteinExistence type="predicted"/>
<evidence type="ECO:0000256" key="3">
    <source>
        <dbReference type="ARBA" id="ARBA00022692"/>
    </source>
</evidence>
<evidence type="ECO:0000256" key="2">
    <source>
        <dbReference type="ARBA" id="ARBA00022475"/>
    </source>
</evidence>
<protein>
    <recommendedName>
        <fullName evidence="8">RsgI N-terminal anti-sigma domain-containing protein</fullName>
    </recommendedName>
</protein>
<dbReference type="RefSeq" id="WP_063232044.1">
    <property type="nucleotide sequence ID" value="NZ_BCVO01000001.1"/>
</dbReference>
<dbReference type="InterPro" id="IPR024449">
    <property type="entry name" value="Anti-sigma_RsgI_N"/>
</dbReference>
<dbReference type="AlphaFoldDB" id="A0A223EEG0"/>
<dbReference type="GeneID" id="56472152"/>
<feature type="compositionally biased region" description="Basic and acidic residues" evidence="6">
    <location>
        <begin position="214"/>
        <end position="252"/>
    </location>
</feature>
<evidence type="ECO:0000256" key="4">
    <source>
        <dbReference type="ARBA" id="ARBA00022989"/>
    </source>
</evidence>
<reference evidence="9 10" key="1">
    <citation type="submission" date="2016-10" db="EMBL/GenBank/DDBJ databases">
        <title>The whole genome sequencing and assembly of Bacillus simplex DSM 1321 strain.</title>
        <authorList>
            <person name="Park M.-K."/>
            <person name="Lee Y.-J."/>
            <person name="Yi H."/>
            <person name="Bahn Y.-S."/>
            <person name="Kim J.F."/>
            <person name="Lee D.-W."/>
        </authorList>
    </citation>
    <scope>NUCLEOTIDE SEQUENCE [LARGE SCALE GENOMIC DNA]</scope>
    <source>
        <strain evidence="9 10">DSM 1321</strain>
    </source>
</reference>
<feature type="compositionally biased region" description="Basic and acidic residues" evidence="6">
    <location>
        <begin position="391"/>
        <end position="406"/>
    </location>
</feature>
<dbReference type="PROSITE" id="PS51849">
    <property type="entry name" value="RSGI_N"/>
    <property type="match status" value="1"/>
</dbReference>
<feature type="domain" description="RsgI N-terminal anti-sigma" evidence="8">
    <location>
        <begin position="2"/>
        <end position="50"/>
    </location>
</feature>
<keyword evidence="4 7" id="KW-1133">Transmembrane helix</keyword>
<evidence type="ECO:0000256" key="5">
    <source>
        <dbReference type="ARBA" id="ARBA00023136"/>
    </source>
</evidence>
<dbReference type="Pfam" id="PF12791">
    <property type="entry name" value="RsgI_N"/>
    <property type="match status" value="1"/>
</dbReference>
<evidence type="ECO:0000256" key="7">
    <source>
        <dbReference type="SAM" id="Phobius"/>
    </source>
</evidence>
<feature type="transmembrane region" description="Helical" evidence="7">
    <location>
        <begin position="63"/>
        <end position="82"/>
    </location>
</feature>
<dbReference type="Pfam" id="PF23750">
    <property type="entry name" value="RsgI_M"/>
    <property type="match status" value="1"/>
</dbReference>
<accession>A0A223EEG0</accession>
<evidence type="ECO:0000259" key="8">
    <source>
        <dbReference type="PROSITE" id="PS51849"/>
    </source>
</evidence>
<sequence length="439" mass="50286">MKKGVILSVNKRFVTLLTPEGEFLKTKRQERVYEVGEEITFSPAKQKFTLAFSNFHSSFKKTAVLSIASTFLILFSILPSYFSGPVSAYMTIDVNPSIELELDNDLEVLKLTGLNEDGKLVISQLRDWEGKDIKIVTNRIVETTKQLGYLKGNKQIVVSTTLLKKNKELDKNLKEDIKEISEQDNVSNTRMKVIQATKSDRKQAREQGISTGKYLEKKLNEDKEKVKVNKREPAPAPDKKVAEKVVIPKEKSVTLSTENKSDEEKKKENNAIEKKQKPANEAKPTERKNPGTQFTKIKEKTEREDTIGKRNAINGYKEKSNESKGKYDSDHSNQSKNKQKNEKNDKKFDVKKVSSAIEKNNNDQIKHDNRNKQNKQWKQDKQNKQNKNKQGKQDKQNKQGKQDKQNKQNKQNKQGKQDWDKSKRGKGKNGNGNGHGHKD</sequence>
<evidence type="ECO:0000313" key="9">
    <source>
        <dbReference type="EMBL" id="ASS93445.1"/>
    </source>
</evidence>
<evidence type="ECO:0000313" key="10">
    <source>
        <dbReference type="Proteomes" id="UP000214618"/>
    </source>
</evidence>
<dbReference type="GO" id="GO:0005886">
    <property type="term" value="C:plasma membrane"/>
    <property type="evidence" value="ECO:0007669"/>
    <property type="project" value="UniProtKB-SubCell"/>
</dbReference>
<dbReference type="Proteomes" id="UP000214618">
    <property type="component" value="Chromosome"/>
</dbReference>
<feature type="compositionally biased region" description="Basic and acidic residues" evidence="6">
    <location>
        <begin position="296"/>
        <end position="308"/>
    </location>
</feature>
<feature type="compositionally biased region" description="Basic and acidic residues" evidence="6">
    <location>
        <begin position="316"/>
        <end position="352"/>
    </location>
</feature>
<comment type="subcellular location">
    <subcellularLocation>
        <location evidence="1">Cell membrane</location>
        <topology evidence="1">Single-pass membrane protein</topology>
    </subcellularLocation>
</comment>
<organism evidence="9 10">
    <name type="scientific">Peribacillus simplex NBRC 15720 = DSM 1321</name>
    <dbReference type="NCBI Taxonomy" id="1349754"/>
    <lineage>
        <taxon>Bacteria</taxon>
        <taxon>Bacillati</taxon>
        <taxon>Bacillota</taxon>
        <taxon>Bacilli</taxon>
        <taxon>Bacillales</taxon>
        <taxon>Bacillaceae</taxon>
        <taxon>Peribacillus</taxon>
    </lineage>
</organism>
<gene>
    <name evidence="9" type="ORF">BS1321_05335</name>
</gene>
<evidence type="ECO:0000256" key="6">
    <source>
        <dbReference type="SAM" id="MobiDB-lite"/>
    </source>
</evidence>
<keyword evidence="3 7" id="KW-0812">Transmembrane</keyword>
<keyword evidence="5 7" id="KW-0472">Membrane</keyword>
<dbReference type="InterPro" id="IPR055431">
    <property type="entry name" value="RsgI_M"/>
</dbReference>
<feature type="compositionally biased region" description="Basic and acidic residues" evidence="6">
    <location>
        <begin position="259"/>
        <end position="289"/>
    </location>
</feature>
<dbReference type="OrthoDB" id="9800626at2"/>
<keyword evidence="2" id="KW-1003">Cell membrane</keyword>